<dbReference type="InterPro" id="IPR014001">
    <property type="entry name" value="Helicase_ATP-bd"/>
</dbReference>
<organism evidence="8 9">
    <name type="scientific">Pycnococcus provasolii</name>
    <dbReference type="NCBI Taxonomy" id="41880"/>
    <lineage>
        <taxon>Eukaryota</taxon>
        <taxon>Viridiplantae</taxon>
        <taxon>Chlorophyta</taxon>
        <taxon>Pseudoscourfieldiophyceae</taxon>
        <taxon>Pseudoscourfieldiales</taxon>
        <taxon>Pycnococcaceae</taxon>
        <taxon>Pycnococcus</taxon>
    </lineage>
</organism>
<dbReference type="GO" id="GO:0004386">
    <property type="term" value="F:helicase activity"/>
    <property type="evidence" value="ECO:0007669"/>
    <property type="project" value="UniProtKB-KW"/>
</dbReference>
<dbReference type="InterPro" id="IPR011545">
    <property type="entry name" value="DEAD/DEAH_box_helicase_dom"/>
</dbReference>
<dbReference type="Pfam" id="PF00271">
    <property type="entry name" value="Helicase_C"/>
    <property type="match status" value="1"/>
</dbReference>
<evidence type="ECO:0000256" key="4">
    <source>
        <dbReference type="ARBA" id="ARBA00022840"/>
    </source>
</evidence>
<dbReference type="PROSITE" id="PS51192">
    <property type="entry name" value="HELICASE_ATP_BIND_1"/>
    <property type="match status" value="1"/>
</dbReference>
<feature type="region of interest" description="Disordered" evidence="5">
    <location>
        <begin position="1058"/>
        <end position="1088"/>
    </location>
</feature>
<dbReference type="InterPro" id="IPR001650">
    <property type="entry name" value="Helicase_C-like"/>
</dbReference>
<evidence type="ECO:0000313" key="9">
    <source>
        <dbReference type="Proteomes" id="UP000660262"/>
    </source>
</evidence>
<dbReference type="InterPro" id="IPR012961">
    <property type="entry name" value="Ski2/MTR4_C"/>
</dbReference>
<feature type="compositionally biased region" description="Gly residues" evidence="5">
    <location>
        <begin position="1067"/>
        <end position="1078"/>
    </location>
</feature>
<protein>
    <submittedName>
        <fullName evidence="8">ATP-dependent RNA helicase mtr4</fullName>
    </submittedName>
</protein>
<dbReference type="PANTHER" id="PTHR12131">
    <property type="entry name" value="ATP-DEPENDENT RNA AND DNA HELICASE"/>
    <property type="match status" value="1"/>
</dbReference>
<accession>A0A830HJ09</accession>
<feature type="domain" description="Helicase C-terminal" evidence="7">
    <location>
        <begin position="352"/>
        <end position="585"/>
    </location>
</feature>
<dbReference type="FunFam" id="3.40.50.300:FF:000083">
    <property type="entry name" value="ATP-dependent RNA helicase DOB1"/>
    <property type="match status" value="1"/>
</dbReference>
<proteinExistence type="predicted"/>
<dbReference type="GO" id="GO:0003676">
    <property type="term" value="F:nucleic acid binding"/>
    <property type="evidence" value="ECO:0007669"/>
    <property type="project" value="InterPro"/>
</dbReference>
<dbReference type="CDD" id="cd18795">
    <property type="entry name" value="SF2_C_Ski2"/>
    <property type="match status" value="1"/>
</dbReference>
<evidence type="ECO:0000256" key="1">
    <source>
        <dbReference type="ARBA" id="ARBA00022741"/>
    </source>
</evidence>
<evidence type="ECO:0000259" key="6">
    <source>
        <dbReference type="PROSITE" id="PS51192"/>
    </source>
</evidence>
<dbReference type="Pfam" id="PF08148">
    <property type="entry name" value="DSHCT"/>
    <property type="match status" value="1"/>
</dbReference>
<dbReference type="SMART" id="SM00487">
    <property type="entry name" value="DEXDc"/>
    <property type="match status" value="1"/>
</dbReference>
<dbReference type="PANTHER" id="PTHR12131:SF1">
    <property type="entry name" value="ATP-DEPENDENT RNA HELICASE SUPV3L1, MITOCHONDRIAL-RELATED"/>
    <property type="match status" value="1"/>
</dbReference>
<dbReference type="GO" id="GO:0005524">
    <property type="term" value="F:ATP binding"/>
    <property type="evidence" value="ECO:0007669"/>
    <property type="project" value="UniProtKB-KW"/>
</dbReference>
<evidence type="ECO:0000259" key="7">
    <source>
        <dbReference type="PROSITE" id="PS51194"/>
    </source>
</evidence>
<dbReference type="Proteomes" id="UP000660262">
    <property type="component" value="Unassembled WGS sequence"/>
</dbReference>
<feature type="domain" description="Helicase ATP-binding" evidence="6">
    <location>
        <begin position="127"/>
        <end position="285"/>
    </location>
</feature>
<evidence type="ECO:0000256" key="5">
    <source>
        <dbReference type="SAM" id="MobiDB-lite"/>
    </source>
</evidence>
<dbReference type="OrthoDB" id="64767at2759"/>
<gene>
    <name evidence="8" type="ORF">PPROV_000547900</name>
</gene>
<evidence type="ECO:0000313" key="8">
    <source>
        <dbReference type="EMBL" id="GHP06735.1"/>
    </source>
</evidence>
<comment type="caution">
    <text evidence="8">The sequence shown here is derived from an EMBL/GenBank/DDBJ whole genome shotgun (WGS) entry which is preliminary data.</text>
</comment>
<dbReference type="SMART" id="SM01142">
    <property type="entry name" value="DSHCT"/>
    <property type="match status" value="1"/>
</dbReference>
<dbReference type="SUPFAM" id="SSF52540">
    <property type="entry name" value="P-loop containing nucleoside triphosphate hydrolases"/>
    <property type="match status" value="1"/>
</dbReference>
<keyword evidence="3 8" id="KW-0347">Helicase</keyword>
<dbReference type="Pfam" id="PF00270">
    <property type="entry name" value="DEAD"/>
    <property type="match status" value="1"/>
</dbReference>
<keyword evidence="4" id="KW-0067">ATP-binding</keyword>
<dbReference type="PROSITE" id="PS51194">
    <property type="entry name" value="HELICASE_CTER"/>
    <property type="match status" value="1"/>
</dbReference>
<sequence length="1236" mass="132048">MSHRKRKHSFEGGEMGGDDDGEDALEEDAALEEVVVLRDENDNGVNAHKASSLVVVEGVEEGVVEEGVDADASSNLVSTWSSSSNFRHFVVTPESPSAVQGPLSVPFPHKPARTYAFPLDGFQRRAIALLHTRQCVLVCAHTSAGKTAVAEYAVAMALANHQRLIYTSPLKALSNQKFRELSAAFGDANVGLLTGDAVVNGDAPILVATTEVYRSMLYRKADATREIAWVVYDEVHYIRDADRGHVWEEALAISPNDATPVMLSATVPNASRLAHWVACIRNQPTHIVWTDKRPTPLMHYVYPSGADGLFLIKDEGDAVGGRFRDDAFDKASRALAASGDGVDRGDRGGSSDIQKVVRTVIARSFNPVVVFTFSKRQTEALAQQLSEMNLLRGDGLARHSKQQQLAAKAGNEAQELIKSIFENAIASLSDEDKRLPHVSGMLPMLLRGIAVHHSGMLPLIREVVELLFQENLIKVLFATETFAIGLNMPTKTVVFSGFRKFDGVTYRNISVGEYTQMAGRAGRRGLDAKGIVIMMMQPPKGGGAAGAGAGAGKKPSVDPSDIKTIVSGRTEPVHSQYRLSYASLLCLMRSSQSGKDEVDSLLKRTFKHYECTVESRFHSAMSRLYASQARAEGVSAPDADAYLDMLDAVAAKRSDLLDIVRTHDLCFPFLQSGRVVQILAEQDSEDDRHDDQQLFLSPVTPLTDAELALAERRLRRWLDEMRLSSAAAGGGGGGGGGDAAAGSRGDSIWDDAMALEEATSTSATRMRAMQALPAIPTNLVSSSGGPAFSGPRCHWAVVTSADPESGTVDLLTSCAPPAKRRLYHVVSITAIQLNLGDDFRHEKHRRFAWMAQAEARKRLRASEGLESTDGNDTLDAILSGTSCDGVPRLHPVKDMGVKSATFAKASKRHADAVAALHASTFAAELRDPTSKASAAARLEKARSRRALLRCSLAHREVASRIRMGTSEDELSASNVLAASVPSVFQREVAARKEVLAELGMLDVDSRSVVTSKGHVACGITAGDELLATELCYAGYLGTLDAPSVAAILSCLVWRDPSSSNQDQRSSNGGGASAGGSGGPSSAPGAAPVPRLREDLRAHYEVVTRTARAVAELAQRCRVAENTTGLVGDGAAAIGGAAASTAYVQSFGCGLMEAVHAWASGSDFGEVMRLFGLATGPSSKGVAQEGSFVRCIRRLDDLLRQLGEALEAVGNSDLSSTMFEASAKVQRGIAFAPSLYL</sequence>
<reference evidence="8" key="1">
    <citation type="submission" date="2020-10" db="EMBL/GenBank/DDBJ databases">
        <title>Unveiling of a novel bifunctional photoreceptor, Dualchrome1, isolated from a cosmopolitan green alga.</title>
        <authorList>
            <person name="Suzuki S."/>
            <person name="Kawachi M."/>
        </authorList>
    </citation>
    <scope>NUCLEOTIDE SEQUENCE</scope>
    <source>
        <strain evidence="8">NIES 2893</strain>
    </source>
</reference>
<dbReference type="InterPro" id="IPR050699">
    <property type="entry name" value="RNA-DNA_Helicase"/>
</dbReference>
<dbReference type="Gene3D" id="1.10.3380.30">
    <property type="match status" value="1"/>
</dbReference>
<evidence type="ECO:0000256" key="2">
    <source>
        <dbReference type="ARBA" id="ARBA00022801"/>
    </source>
</evidence>
<dbReference type="SMART" id="SM00490">
    <property type="entry name" value="HELICc"/>
    <property type="match status" value="1"/>
</dbReference>
<evidence type="ECO:0000256" key="3">
    <source>
        <dbReference type="ARBA" id="ARBA00022806"/>
    </source>
</evidence>
<dbReference type="Gene3D" id="3.40.50.300">
    <property type="entry name" value="P-loop containing nucleotide triphosphate hydrolases"/>
    <property type="match status" value="2"/>
</dbReference>
<dbReference type="InterPro" id="IPR027417">
    <property type="entry name" value="P-loop_NTPase"/>
</dbReference>
<dbReference type="AlphaFoldDB" id="A0A830HJ09"/>
<dbReference type="EMBL" id="BNJQ01000014">
    <property type="protein sequence ID" value="GHP06735.1"/>
    <property type="molecule type" value="Genomic_DNA"/>
</dbReference>
<keyword evidence="1" id="KW-0547">Nucleotide-binding</keyword>
<name>A0A830HJ09_9CHLO</name>
<keyword evidence="9" id="KW-1185">Reference proteome</keyword>
<dbReference type="GO" id="GO:0016787">
    <property type="term" value="F:hydrolase activity"/>
    <property type="evidence" value="ECO:0007669"/>
    <property type="project" value="UniProtKB-KW"/>
</dbReference>
<feature type="region of interest" description="Disordered" evidence="5">
    <location>
        <begin position="1"/>
        <end position="22"/>
    </location>
</feature>
<keyword evidence="2" id="KW-0378">Hydrolase</keyword>